<dbReference type="RefSeq" id="WP_123229629.1">
    <property type="nucleotide sequence ID" value="NZ_RJSE01000010.1"/>
</dbReference>
<dbReference type="AlphaFoldDB" id="A0A3N0C9R4"/>
<sequence>MSARVLICDTSSKPGAMRSPDRRRFDHDETCQAHGFLSLLNAQYFKRIGMCLCDVPMDDRMPTAAPETSEEKNHG</sequence>
<protein>
    <submittedName>
        <fullName evidence="1">Uncharacterized protein</fullName>
    </submittedName>
</protein>
<organism evidence="1 2">
    <name type="scientific">Nocardioides marmoriginsengisoli</name>
    <dbReference type="NCBI Taxonomy" id="661483"/>
    <lineage>
        <taxon>Bacteria</taxon>
        <taxon>Bacillati</taxon>
        <taxon>Actinomycetota</taxon>
        <taxon>Actinomycetes</taxon>
        <taxon>Propionibacteriales</taxon>
        <taxon>Nocardioidaceae</taxon>
        <taxon>Nocardioides</taxon>
    </lineage>
</organism>
<proteinExistence type="predicted"/>
<dbReference type="Proteomes" id="UP000267128">
    <property type="component" value="Unassembled WGS sequence"/>
</dbReference>
<name>A0A3N0C9R4_9ACTN</name>
<reference evidence="1 2" key="1">
    <citation type="submission" date="2018-11" db="EMBL/GenBank/DDBJ databases">
        <authorList>
            <person name="Li F."/>
        </authorList>
    </citation>
    <scope>NUCLEOTIDE SEQUENCE [LARGE SCALE GENOMIC DNA]</scope>
    <source>
        <strain evidence="1 2">Gsoil 097</strain>
    </source>
</reference>
<dbReference type="EMBL" id="RJSE01000010">
    <property type="protein sequence ID" value="RNL60212.1"/>
    <property type="molecule type" value="Genomic_DNA"/>
</dbReference>
<comment type="caution">
    <text evidence="1">The sequence shown here is derived from an EMBL/GenBank/DDBJ whole genome shotgun (WGS) entry which is preliminary data.</text>
</comment>
<evidence type="ECO:0000313" key="1">
    <source>
        <dbReference type="EMBL" id="RNL60212.1"/>
    </source>
</evidence>
<keyword evidence="2" id="KW-1185">Reference proteome</keyword>
<evidence type="ECO:0000313" key="2">
    <source>
        <dbReference type="Proteomes" id="UP000267128"/>
    </source>
</evidence>
<accession>A0A3N0C9R4</accession>
<gene>
    <name evidence="1" type="ORF">EFK50_21280</name>
</gene>